<dbReference type="Gene3D" id="1.10.150.130">
    <property type="match status" value="1"/>
</dbReference>
<dbReference type="SUPFAM" id="SSF56349">
    <property type="entry name" value="DNA breaking-rejoining enzymes"/>
    <property type="match status" value="1"/>
</dbReference>
<evidence type="ECO:0000256" key="2">
    <source>
        <dbReference type="ARBA" id="ARBA00006657"/>
    </source>
</evidence>
<dbReference type="Gene3D" id="1.10.443.10">
    <property type="entry name" value="Intergrase catalytic core"/>
    <property type="match status" value="1"/>
</dbReference>
<comment type="function">
    <text evidence="10">Site-specific tyrosine recombinase, which acts by catalyzing the cutting and rejoining of the recombining DNA molecules. The XerC-XerD complex is essential to convert dimers of the bacterial chromosome into monomers to permit their segregation at cell division. It also contributes to the segregational stability of plasmids.</text>
</comment>
<keyword evidence="4 10" id="KW-0132">Cell division</keyword>
<dbReference type="InterPro" id="IPR011931">
    <property type="entry name" value="Recomb_XerC"/>
</dbReference>
<dbReference type="PROSITE" id="PS51900">
    <property type="entry name" value="CB"/>
    <property type="match status" value="1"/>
</dbReference>
<evidence type="ECO:0000256" key="10">
    <source>
        <dbReference type="HAMAP-Rule" id="MF_01808"/>
    </source>
</evidence>
<dbReference type="GO" id="GO:0051301">
    <property type="term" value="P:cell division"/>
    <property type="evidence" value="ECO:0007669"/>
    <property type="project" value="UniProtKB-UniRule"/>
</dbReference>
<feature type="active site" evidence="10">
    <location>
        <position position="242"/>
    </location>
</feature>
<evidence type="ECO:0000256" key="8">
    <source>
        <dbReference type="ARBA" id="ARBA00023172"/>
    </source>
</evidence>
<dbReference type="NCBIfam" id="NF040815">
    <property type="entry name" value="recomb_XerA_Arch"/>
    <property type="match status" value="1"/>
</dbReference>
<dbReference type="InterPro" id="IPR004107">
    <property type="entry name" value="Integrase_SAM-like_N"/>
</dbReference>
<evidence type="ECO:0000256" key="4">
    <source>
        <dbReference type="ARBA" id="ARBA00022618"/>
    </source>
</evidence>
<keyword evidence="6 10" id="KW-0229">DNA integration</keyword>
<evidence type="ECO:0000259" key="13">
    <source>
        <dbReference type="PROSITE" id="PS51900"/>
    </source>
</evidence>
<evidence type="ECO:0000256" key="7">
    <source>
        <dbReference type="ARBA" id="ARBA00023125"/>
    </source>
</evidence>
<dbReference type="GO" id="GO:0009037">
    <property type="term" value="F:tyrosine-based site-specific recombinase activity"/>
    <property type="evidence" value="ECO:0007669"/>
    <property type="project" value="UniProtKB-UniRule"/>
</dbReference>
<keyword evidence="8 10" id="KW-0233">DNA recombination</keyword>
<keyword evidence="9 10" id="KW-0131">Cell cycle</keyword>
<comment type="caution">
    <text evidence="14">The sequence shown here is derived from an EMBL/GenBank/DDBJ whole genome shotgun (WGS) entry which is preliminary data.</text>
</comment>
<evidence type="ECO:0000256" key="9">
    <source>
        <dbReference type="ARBA" id="ARBA00023306"/>
    </source>
</evidence>
<protein>
    <recommendedName>
        <fullName evidence="10 11">Tyrosine recombinase XerC</fullName>
    </recommendedName>
</protein>
<dbReference type="CDD" id="cd00798">
    <property type="entry name" value="INT_XerDC_C"/>
    <property type="match status" value="1"/>
</dbReference>
<dbReference type="PANTHER" id="PTHR30349:SF81">
    <property type="entry name" value="TYROSINE RECOMBINASE XERC"/>
    <property type="match status" value="1"/>
</dbReference>
<feature type="domain" description="Core-binding (CB)" evidence="13">
    <location>
        <begin position="1"/>
        <end position="84"/>
    </location>
</feature>
<dbReference type="AlphaFoldDB" id="A0A2S5KUN1"/>
<evidence type="ECO:0000256" key="1">
    <source>
        <dbReference type="ARBA" id="ARBA00004496"/>
    </source>
</evidence>
<dbReference type="InterPro" id="IPR050090">
    <property type="entry name" value="Tyrosine_recombinase_XerCD"/>
</dbReference>
<dbReference type="InterPro" id="IPR011010">
    <property type="entry name" value="DNA_brk_join_enz"/>
</dbReference>
<dbReference type="PANTHER" id="PTHR30349">
    <property type="entry name" value="PHAGE INTEGRASE-RELATED"/>
    <property type="match status" value="1"/>
</dbReference>
<keyword evidence="3 10" id="KW-0963">Cytoplasm</keyword>
<feature type="domain" description="Tyr recombinase" evidence="12">
    <location>
        <begin position="105"/>
        <end position="287"/>
    </location>
</feature>
<dbReference type="Pfam" id="PF02899">
    <property type="entry name" value="Phage_int_SAM_1"/>
    <property type="match status" value="1"/>
</dbReference>
<feature type="active site" evidence="10">
    <location>
        <position position="239"/>
    </location>
</feature>
<dbReference type="GO" id="GO:0003677">
    <property type="term" value="F:DNA binding"/>
    <property type="evidence" value="ECO:0007669"/>
    <property type="project" value="UniProtKB-UniRule"/>
</dbReference>
<dbReference type="NCBIfam" id="NF001399">
    <property type="entry name" value="PRK00283.1"/>
    <property type="match status" value="1"/>
</dbReference>
<dbReference type="Pfam" id="PF00589">
    <property type="entry name" value="Phage_integrase"/>
    <property type="match status" value="1"/>
</dbReference>
<evidence type="ECO:0000256" key="3">
    <source>
        <dbReference type="ARBA" id="ARBA00022490"/>
    </source>
</evidence>
<gene>
    <name evidence="10 14" type="primary">xerC</name>
    <name evidence="14" type="ORF">C4K68_05795</name>
</gene>
<dbReference type="InterPro" id="IPR010998">
    <property type="entry name" value="Integrase_recombinase_N"/>
</dbReference>
<evidence type="ECO:0000313" key="14">
    <source>
        <dbReference type="EMBL" id="PPC78362.1"/>
    </source>
</evidence>
<proteinExistence type="inferred from homology"/>
<dbReference type="InterPro" id="IPR023009">
    <property type="entry name" value="Tyrosine_recombinase_XerC/XerD"/>
</dbReference>
<dbReference type="GO" id="GO:0005737">
    <property type="term" value="C:cytoplasm"/>
    <property type="evidence" value="ECO:0007669"/>
    <property type="project" value="UniProtKB-SubCell"/>
</dbReference>
<comment type="subunit">
    <text evidence="10">Forms a cyclic heterotetrameric complex composed of two molecules of XerC and two molecules of XerD.</text>
</comment>
<dbReference type="OrthoDB" id="5292621at2"/>
<evidence type="ECO:0000256" key="11">
    <source>
        <dbReference type="NCBIfam" id="TIGR02224"/>
    </source>
</evidence>
<dbReference type="InterPro" id="IPR044068">
    <property type="entry name" value="CB"/>
</dbReference>
<evidence type="ECO:0000313" key="15">
    <source>
        <dbReference type="Proteomes" id="UP000238196"/>
    </source>
</evidence>
<dbReference type="HAMAP" id="MF_01808">
    <property type="entry name" value="Recomb_XerC_XerD"/>
    <property type="match status" value="1"/>
</dbReference>
<dbReference type="InterPro" id="IPR002104">
    <property type="entry name" value="Integrase_catalytic"/>
</dbReference>
<accession>A0A2S5KUN1</accession>
<feature type="active site" evidence="10">
    <location>
        <position position="265"/>
    </location>
</feature>
<dbReference type="GO" id="GO:0006313">
    <property type="term" value="P:DNA transposition"/>
    <property type="evidence" value="ECO:0007669"/>
    <property type="project" value="UniProtKB-UniRule"/>
</dbReference>
<reference evidence="14 15" key="1">
    <citation type="submission" date="2018-02" db="EMBL/GenBank/DDBJ databases">
        <title>novel marine gammaproteobacteria from coastal saline agro ecosystem.</title>
        <authorList>
            <person name="Krishnan R."/>
            <person name="Ramesh Kumar N."/>
        </authorList>
    </citation>
    <scope>NUCLEOTIDE SEQUENCE [LARGE SCALE GENOMIC DNA]</scope>
    <source>
        <strain evidence="14 15">228</strain>
    </source>
</reference>
<name>A0A2S5KUN1_9PROT</name>
<dbReference type="EMBL" id="PRLP01000016">
    <property type="protein sequence ID" value="PPC78362.1"/>
    <property type="molecule type" value="Genomic_DNA"/>
</dbReference>
<evidence type="ECO:0000256" key="6">
    <source>
        <dbReference type="ARBA" id="ARBA00022908"/>
    </source>
</evidence>
<keyword evidence="7 10" id="KW-0238">DNA-binding</keyword>
<dbReference type="InterPro" id="IPR013762">
    <property type="entry name" value="Integrase-like_cat_sf"/>
</dbReference>
<keyword evidence="5 10" id="KW-0159">Chromosome partition</keyword>
<dbReference type="GO" id="GO:0007059">
    <property type="term" value="P:chromosome segregation"/>
    <property type="evidence" value="ECO:0007669"/>
    <property type="project" value="UniProtKB-UniRule"/>
</dbReference>
<comment type="similarity">
    <text evidence="2 10">Belongs to the 'phage' integrase family. XerC subfamily.</text>
</comment>
<dbReference type="Proteomes" id="UP000238196">
    <property type="component" value="Unassembled WGS sequence"/>
</dbReference>
<feature type="active site" description="O-(3'-phospho-DNA)-tyrosine intermediate" evidence="10">
    <location>
        <position position="274"/>
    </location>
</feature>
<feature type="active site" evidence="10">
    <location>
        <position position="169"/>
    </location>
</feature>
<evidence type="ECO:0000259" key="12">
    <source>
        <dbReference type="PROSITE" id="PS51898"/>
    </source>
</evidence>
<organism evidence="14 15">
    <name type="scientific">Proteobacteria bacterium 228</name>
    <dbReference type="NCBI Taxonomy" id="2083153"/>
    <lineage>
        <taxon>Bacteria</taxon>
        <taxon>Pseudomonadati</taxon>
        <taxon>Pseudomonadota</taxon>
    </lineage>
</organism>
<evidence type="ECO:0000256" key="5">
    <source>
        <dbReference type="ARBA" id="ARBA00022829"/>
    </source>
</evidence>
<comment type="subcellular location">
    <subcellularLocation>
        <location evidence="1 10">Cytoplasm</location>
    </subcellularLocation>
</comment>
<sequence length="299" mass="34445">MTVWPDAFLQYLQKERHYSDHTLDAYQRDLHDCQQWLQQQQLDWQTLDAAHLRRFLASLRQKQQSSRTLQRKLSSLRAFYRYLQTQQLMQRNPCDGVQAPKADKPLPDVLSVDDLQQLLDVSSTDPLECRDLAMMEMLYSSGLRLAELVDLDCADVDFAQQLVLVREGKGGKSRLVPVGRKAIDALRRYLSLRPSLLKGRGEAALFLSQQGNRLGPRAVQQRLSRWAKQQGLGQHMHPHQLRHSFASHILESSGDLRAVQELLGHADIRTTQIYTHLDFQHLAHVYDQAHPRARKKSSS</sequence>
<dbReference type="PROSITE" id="PS51898">
    <property type="entry name" value="TYR_RECOMBINASE"/>
    <property type="match status" value="1"/>
</dbReference>
<feature type="active site" evidence="10">
    <location>
        <position position="144"/>
    </location>
</feature>
<dbReference type="NCBIfam" id="TIGR02224">
    <property type="entry name" value="recomb_XerC"/>
    <property type="match status" value="1"/>
</dbReference>